<proteinExistence type="predicted"/>
<protein>
    <submittedName>
        <fullName evidence="2">Uncharacterized protein</fullName>
    </submittedName>
</protein>
<gene>
    <name evidence="2" type="ORF">TorRG33x02_041500</name>
</gene>
<sequence length="89" mass="9281">MESKTTEKANRAARRKRAMEGLGCPGCPIGPSRLKKGILSGSVRVRPGPGGGQFGQPEKWKICGQFGQEREIAAGPTLMVTCVAPVGGS</sequence>
<evidence type="ECO:0000313" key="3">
    <source>
        <dbReference type="Proteomes" id="UP000237000"/>
    </source>
</evidence>
<reference evidence="3" key="1">
    <citation type="submission" date="2016-06" db="EMBL/GenBank/DDBJ databases">
        <title>Parallel loss of symbiosis genes in relatives of nitrogen-fixing non-legume Parasponia.</title>
        <authorList>
            <person name="Van Velzen R."/>
            <person name="Holmer R."/>
            <person name="Bu F."/>
            <person name="Rutten L."/>
            <person name="Van Zeijl A."/>
            <person name="Liu W."/>
            <person name="Santuari L."/>
            <person name="Cao Q."/>
            <person name="Sharma T."/>
            <person name="Shen D."/>
            <person name="Roswanjaya Y."/>
            <person name="Wardhani T."/>
            <person name="Kalhor M.S."/>
            <person name="Jansen J."/>
            <person name="Van den Hoogen J."/>
            <person name="Gungor B."/>
            <person name="Hartog M."/>
            <person name="Hontelez J."/>
            <person name="Verver J."/>
            <person name="Yang W.-C."/>
            <person name="Schijlen E."/>
            <person name="Repin R."/>
            <person name="Schilthuizen M."/>
            <person name="Schranz E."/>
            <person name="Heidstra R."/>
            <person name="Miyata K."/>
            <person name="Fedorova E."/>
            <person name="Kohlen W."/>
            <person name="Bisseling T."/>
            <person name="Smit S."/>
            <person name="Geurts R."/>
        </authorList>
    </citation>
    <scope>NUCLEOTIDE SEQUENCE [LARGE SCALE GENOMIC DNA]</scope>
    <source>
        <strain evidence="3">cv. RG33-2</strain>
    </source>
</reference>
<name>A0A2P5FQF6_TREOI</name>
<evidence type="ECO:0000256" key="1">
    <source>
        <dbReference type="SAM" id="MobiDB-lite"/>
    </source>
</evidence>
<dbReference type="AlphaFoldDB" id="A0A2P5FQF6"/>
<accession>A0A2P5FQF6</accession>
<dbReference type="InParanoid" id="A0A2P5FQF6"/>
<keyword evidence="3" id="KW-1185">Reference proteome</keyword>
<comment type="caution">
    <text evidence="2">The sequence shown here is derived from an EMBL/GenBank/DDBJ whole genome shotgun (WGS) entry which is preliminary data.</text>
</comment>
<organism evidence="2 3">
    <name type="scientific">Trema orientale</name>
    <name type="common">Charcoal tree</name>
    <name type="synonym">Celtis orientalis</name>
    <dbReference type="NCBI Taxonomy" id="63057"/>
    <lineage>
        <taxon>Eukaryota</taxon>
        <taxon>Viridiplantae</taxon>
        <taxon>Streptophyta</taxon>
        <taxon>Embryophyta</taxon>
        <taxon>Tracheophyta</taxon>
        <taxon>Spermatophyta</taxon>
        <taxon>Magnoliopsida</taxon>
        <taxon>eudicotyledons</taxon>
        <taxon>Gunneridae</taxon>
        <taxon>Pentapetalae</taxon>
        <taxon>rosids</taxon>
        <taxon>fabids</taxon>
        <taxon>Rosales</taxon>
        <taxon>Cannabaceae</taxon>
        <taxon>Trema</taxon>
    </lineage>
</organism>
<dbReference type="EMBL" id="JXTC01000015">
    <property type="protein sequence ID" value="POO00023.1"/>
    <property type="molecule type" value="Genomic_DNA"/>
</dbReference>
<evidence type="ECO:0000313" key="2">
    <source>
        <dbReference type="EMBL" id="POO00023.1"/>
    </source>
</evidence>
<feature type="region of interest" description="Disordered" evidence="1">
    <location>
        <begin position="1"/>
        <end position="23"/>
    </location>
</feature>
<feature type="compositionally biased region" description="Basic and acidic residues" evidence="1">
    <location>
        <begin position="1"/>
        <end position="10"/>
    </location>
</feature>
<dbReference type="Proteomes" id="UP000237000">
    <property type="component" value="Unassembled WGS sequence"/>
</dbReference>